<dbReference type="PANTHER" id="PTHR42928">
    <property type="entry name" value="TRICARBOXYLATE-BINDING PROTEIN"/>
    <property type="match status" value="1"/>
</dbReference>
<dbReference type="Proteomes" id="UP000076825">
    <property type="component" value="Chromosome 1"/>
</dbReference>
<dbReference type="EMBL" id="LT546645">
    <property type="protein sequence ID" value="SAI72568.1"/>
    <property type="molecule type" value="Genomic_DNA"/>
</dbReference>
<keyword evidence="4" id="KW-1185">Reference proteome</keyword>
<dbReference type="PANTHER" id="PTHR42928:SF5">
    <property type="entry name" value="BLR1237 PROTEIN"/>
    <property type="match status" value="1"/>
</dbReference>
<dbReference type="SUPFAM" id="SSF53850">
    <property type="entry name" value="Periplasmic binding protein-like II"/>
    <property type="match status" value="1"/>
</dbReference>
<dbReference type="InterPro" id="IPR005064">
    <property type="entry name" value="BUG"/>
</dbReference>
<dbReference type="STRING" id="123899.SAMEA3906487_03273"/>
<dbReference type="KEGG" id="btrm:SAMEA390648703273"/>
<evidence type="ECO:0000313" key="4">
    <source>
        <dbReference type="Proteomes" id="UP000076825"/>
    </source>
</evidence>
<dbReference type="OrthoDB" id="8957095at2"/>
<dbReference type="PATRIC" id="fig|123899.6.peg.3270"/>
<dbReference type="Gene3D" id="3.40.190.150">
    <property type="entry name" value="Bordetella uptake gene, domain 1"/>
    <property type="match status" value="1"/>
</dbReference>
<sequence length="323" mass="33887">MSRRHVLWAATTALLLSGPASAAAWPDRPITLLVPFSAGGPTDFIARLVAEPLGKELGQPVIIQNKPGASGNVGYQSVLNAPHDGYTLLHNTVGMQAINPMMYPSAKMAPSQDFVTVGITGAMPNVLVVNPQKNPVADLKELVAQGNRAPQALSYANFGPGSSPHVYGALLQKMAGFKAVSVPYKGSSNAMTDVLGGQVDFLFDSMTTSLGQIQSGRLKALAITSAQRSPLLPDVPTLKEAGYPAVDLKFWFSLQAPAGTPPEAVGKLREAIAKVVASEGFRTAMQERGAEALSVAPADLDAFMQKETASWVDAAQAIGLKPE</sequence>
<feature type="chain" id="PRO_5009816855" evidence="2">
    <location>
        <begin position="23"/>
        <end position="323"/>
    </location>
</feature>
<keyword evidence="3" id="KW-0449">Lipoprotein</keyword>
<dbReference type="GeneID" id="56589487"/>
<dbReference type="CDD" id="cd07012">
    <property type="entry name" value="PBP2_Bug_TTT"/>
    <property type="match status" value="1"/>
</dbReference>
<reference evidence="3 4" key="1">
    <citation type="submission" date="2016-04" db="EMBL/GenBank/DDBJ databases">
        <authorList>
            <consortium name="Pathogen Informatics"/>
        </authorList>
    </citation>
    <scope>NUCLEOTIDE SEQUENCE [LARGE SCALE GENOMIC DNA]</scope>
    <source>
        <strain evidence="3 4">H044680328</strain>
    </source>
</reference>
<dbReference type="InterPro" id="IPR042100">
    <property type="entry name" value="Bug_dom1"/>
</dbReference>
<evidence type="ECO:0000256" key="2">
    <source>
        <dbReference type="SAM" id="SignalP"/>
    </source>
</evidence>
<dbReference type="eggNOG" id="COG3181">
    <property type="taxonomic scope" value="Bacteria"/>
</dbReference>
<accession>A0A157SPZ0</accession>
<dbReference type="AlphaFoldDB" id="A0A157SPZ0"/>
<dbReference type="RefSeq" id="WP_033534707.1">
    <property type="nucleotide sequence ID" value="NZ_CP016340.1"/>
</dbReference>
<feature type="signal peptide" evidence="2">
    <location>
        <begin position="1"/>
        <end position="22"/>
    </location>
</feature>
<comment type="similarity">
    <text evidence="1">Belongs to the UPF0065 (bug) family.</text>
</comment>
<dbReference type="PIRSF" id="PIRSF017082">
    <property type="entry name" value="YflP"/>
    <property type="match status" value="1"/>
</dbReference>
<organism evidence="3 4">
    <name type="scientific">Bordetella trematum</name>
    <dbReference type="NCBI Taxonomy" id="123899"/>
    <lineage>
        <taxon>Bacteria</taxon>
        <taxon>Pseudomonadati</taxon>
        <taxon>Pseudomonadota</taxon>
        <taxon>Betaproteobacteria</taxon>
        <taxon>Burkholderiales</taxon>
        <taxon>Alcaligenaceae</taxon>
        <taxon>Bordetella</taxon>
    </lineage>
</organism>
<proteinExistence type="inferred from homology"/>
<dbReference type="Gene3D" id="3.40.190.10">
    <property type="entry name" value="Periplasmic binding protein-like II"/>
    <property type="match status" value="1"/>
</dbReference>
<keyword evidence="2" id="KW-0732">Signal</keyword>
<gene>
    <name evidence="3" type="ORF">SAMEA3906487_03273</name>
</gene>
<protein>
    <submittedName>
        <fullName evidence="3">Lipoprotein</fullName>
    </submittedName>
</protein>
<evidence type="ECO:0000313" key="3">
    <source>
        <dbReference type="EMBL" id="SAI72568.1"/>
    </source>
</evidence>
<dbReference type="Pfam" id="PF03401">
    <property type="entry name" value="TctC"/>
    <property type="match status" value="1"/>
</dbReference>
<evidence type="ECO:0000256" key="1">
    <source>
        <dbReference type="ARBA" id="ARBA00006987"/>
    </source>
</evidence>
<name>A0A157SPZ0_9BORD</name>